<sequence length="297" mass="32765">MPGADGIAGSIGPVAHSHRDLELFLSAVLHGRPWENDVSIPPLPWRPVGSDGFGAESLGWSGTQCPLRIGVMREDGKVRPLAPVRQALEDIVARFRCLPAVELVEMQPTWYNDHWNLIALDGEPMLPLTEWIANQAKAQDVHGTWKLKPQLACERDTFRARFMSDIKDRKIDVFYVLCTEYNPFPCSHGVTTLKQAQDPSGARCHDTRTRAVHGVRTPNLLTAGATAFTATTNFTGHPALTIPVGKLCPLPVDRVSAADDSILLPVGMMIVGKYWDETTLFRVADAWEGSYDWTALS</sequence>
<reference evidence="2 3" key="1">
    <citation type="submission" date="2018-11" db="EMBL/GenBank/DDBJ databases">
        <title>Genome sequence of Saitozyma podzolica DSM 27192.</title>
        <authorList>
            <person name="Aliyu H."/>
            <person name="Gorte O."/>
            <person name="Ochsenreither K."/>
        </authorList>
    </citation>
    <scope>NUCLEOTIDE SEQUENCE [LARGE SCALE GENOMIC DNA]</scope>
    <source>
        <strain evidence="2 3">DSM 27192</strain>
    </source>
</reference>
<proteinExistence type="inferred from homology"/>
<dbReference type="AlphaFoldDB" id="A0A427XPV4"/>
<dbReference type="OrthoDB" id="6428749at2759"/>
<name>A0A427XPV4_9TREE</name>
<dbReference type="SUPFAM" id="SSF75304">
    <property type="entry name" value="Amidase signature (AS) enzymes"/>
    <property type="match status" value="1"/>
</dbReference>
<keyword evidence="3" id="KW-1185">Reference proteome</keyword>
<dbReference type="EMBL" id="RSCD01000032">
    <property type="protein sequence ID" value="RSH80853.1"/>
    <property type="molecule type" value="Genomic_DNA"/>
</dbReference>
<evidence type="ECO:0000313" key="2">
    <source>
        <dbReference type="EMBL" id="RSH80853.1"/>
    </source>
</evidence>
<dbReference type="InterPro" id="IPR036928">
    <property type="entry name" value="AS_sf"/>
</dbReference>
<comment type="similarity">
    <text evidence="1">Belongs to the amidase family.</text>
</comment>
<organism evidence="2 3">
    <name type="scientific">Saitozyma podzolica</name>
    <dbReference type="NCBI Taxonomy" id="1890683"/>
    <lineage>
        <taxon>Eukaryota</taxon>
        <taxon>Fungi</taxon>
        <taxon>Dikarya</taxon>
        <taxon>Basidiomycota</taxon>
        <taxon>Agaricomycotina</taxon>
        <taxon>Tremellomycetes</taxon>
        <taxon>Tremellales</taxon>
        <taxon>Trimorphomycetaceae</taxon>
        <taxon>Saitozyma</taxon>
    </lineage>
</organism>
<evidence type="ECO:0000256" key="1">
    <source>
        <dbReference type="ARBA" id="ARBA00009199"/>
    </source>
</evidence>
<accession>A0A427XPV4</accession>
<gene>
    <name evidence="2" type="ORF">EHS25_007022</name>
</gene>
<evidence type="ECO:0000313" key="3">
    <source>
        <dbReference type="Proteomes" id="UP000279259"/>
    </source>
</evidence>
<dbReference type="Gene3D" id="3.90.1300.10">
    <property type="entry name" value="Amidase signature (AS) domain"/>
    <property type="match status" value="2"/>
</dbReference>
<dbReference type="Proteomes" id="UP000279259">
    <property type="component" value="Unassembled WGS sequence"/>
</dbReference>
<dbReference type="PANTHER" id="PTHR46072:SF4">
    <property type="entry name" value="AMIDASE C550.07-RELATED"/>
    <property type="match status" value="1"/>
</dbReference>
<dbReference type="PANTHER" id="PTHR46072">
    <property type="entry name" value="AMIDASE-RELATED-RELATED"/>
    <property type="match status" value="1"/>
</dbReference>
<dbReference type="STRING" id="1890683.A0A427XPV4"/>
<comment type="caution">
    <text evidence="2">The sequence shown here is derived from an EMBL/GenBank/DDBJ whole genome shotgun (WGS) entry which is preliminary data.</text>
</comment>
<protein>
    <submittedName>
        <fullName evidence="2">Uncharacterized protein</fullName>
    </submittedName>
</protein>